<keyword evidence="2" id="KW-1185">Reference proteome</keyword>
<sequence length="130" mass="14583">MTALSAFLRKTPGEALREYFDRPEIGLPTEFDWPASDADLSGPLLGAIEKMSRVQRDRISNDAERVHGLSDEPGQAAIYSVAEDPAFLDGLLRQLRRRLVRGPDHRHRPHLGRRQADGPLRRHLALVSGQ</sequence>
<organism evidence="1 2">
    <name type="scientific">Paracoccus alcaliphilus</name>
    <dbReference type="NCBI Taxonomy" id="34002"/>
    <lineage>
        <taxon>Bacteria</taxon>
        <taxon>Pseudomonadati</taxon>
        <taxon>Pseudomonadota</taxon>
        <taxon>Alphaproteobacteria</taxon>
        <taxon>Rhodobacterales</taxon>
        <taxon>Paracoccaceae</taxon>
        <taxon>Paracoccus</taxon>
    </lineage>
</organism>
<name>A0A1H8N2N0_9RHOB</name>
<dbReference type="EMBL" id="FODE01000050">
    <property type="protein sequence ID" value="SEO23891.1"/>
    <property type="molecule type" value="Genomic_DNA"/>
</dbReference>
<evidence type="ECO:0000313" key="1">
    <source>
        <dbReference type="EMBL" id="SEO23891.1"/>
    </source>
</evidence>
<dbReference type="STRING" id="34002.SAMN04489859_105013"/>
<dbReference type="AlphaFoldDB" id="A0A1H8N2N0"/>
<evidence type="ECO:0000313" key="2">
    <source>
        <dbReference type="Proteomes" id="UP000199054"/>
    </source>
</evidence>
<proteinExistence type="predicted"/>
<reference evidence="1 2" key="1">
    <citation type="submission" date="2016-10" db="EMBL/GenBank/DDBJ databases">
        <authorList>
            <person name="de Groot N.N."/>
        </authorList>
    </citation>
    <scope>NUCLEOTIDE SEQUENCE [LARGE SCALE GENOMIC DNA]</scope>
    <source>
        <strain evidence="1 2">DSM 8512</strain>
    </source>
</reference>
<gene>
    <name evidence="1" type="ORF">SAMN04489859_105013</name>
</gene>
<dbReference type="Proteomes" id="UP000199054">
    <property type="component" value="Unassembled WGS sequence"/>
</dbReference>
<protein>
    <submittedName>
        <fullName evidence="1">Uncharacterized protein</fullName>
    </submittedName>
</protein>
<accession>A0A1H8N2N0</accession>